<feature type="transmembrane region" description="Helical" evidence="5">
    <location>
        <begin position="105"/>
        <end position="123"/>
    </location>
</feature>
<keyword evidence="8" id="KW-1185">Reference proteome</keyword>
<dbReference type="Proteomes" id="UP000604046">
    <property type="component" value="Unassembled WGS sequence"/>
</dbReference>
<comment type="caution">
    <text evidence="7">The sequence shown here is derived from an EMBL/GenBank/DDBJ whole genome shotgun (WGS) entry which is preliminary data.</text>
</comment>
<organism evidence="7 8">
    <name type="scientific">Symbiodinium natans</name>
    <dbReference type="NCBI Taxonomy" id="878477"/>
    <lineage>
        <taxon>Eukaryota</taxon>
        <taxon>Sar</taxon>
        <taxon>Alveolata</taxon>
        <taxon>Dinophyceae</taxon>
        <taxon>Suessiales</taxon>
        <taxon>Symbiodiniaceae</taxon>
        <taxon>Symbiodinium</taxon>
    </lineage>
</organism>
<sequence>MLPLNMSAMLADVNRCASAVISGLVFAAICVILRHRGYVVAAACLFVASCASTQILMSALGAFYRHPGAVTTLHLFCVWLTCLAHRLVVGRGNAAASSETRTTAWFVRKIFPIALSLPLTVVFNNTALVYAGAAICAILGTLSPVSVALMSFACGRKLSKMSWMGILVAFLGALVLAGGEATSIQTASAPEKTFLGILFALAAVGTRTMKIVVMDVLLAPGEYSVYSSQPEQKEAPLSPMQLYSLQAPWCVLIAFLYTACTESFFQAAADLTWGSGALIFLTCVSAVSLNFLGLVALKELGASSQQIIGKLNTVCVAAISVGYLNEELSRTVILGGVVVLAGAAIVERGKGQQPLQPLQPPSKV</sequence>
<keyword evidence="3 5" id="KW-1133">Transmembrane helix</keyword>
<dbReference type="SUPFAM" id="SSF103481">
    <property type="entry name" value="Multidrug resistance efflux transporter EmrE"/>
    <property type="match status" value="2"/>
</dbReference>
<proteinExistence type="predicted"/>
<feature type="transmembrane region" description="Helical" evidence="5">
    <location>
        <begin position="12"/>
        <end position="33"/>
    </location>
</feature>
<dbReference type="GO" id="GO:0016020">
    <property type="term" value="C:membrane"/>
    <property type="evidence" value="ECO:0007669"/>
    <property type="project" value="UniProtKB-SubCell"/>
</dbReference>
<protein>
    <recommendedName>
        <fullName evidence="6">EamA domain-containing protein</fullName>
    </recommendedName>
</protein>
<evidence type="ECO:0000313" key="7">
    <source>
        <dbReference type="EMBL" id="CAE7243294.1"/>
    </source>
</evidence>
<feature type="domain" description="EamA" evidence="6">
    <location>
        <begin position="250"/>
        <end position="346"/>
    </location>
</feature>
<feature type="transmembrane region" description="Helical" evidence="5">
    <location>
        <begin position="271"/>
        <end position="295"/>
    </location>
</feature>
<dbReference type="PANTHER" id="PTHR11132">
    <property type="entry name" value="SOLUTE CARRIER FAMILY 35"/>
    <property type="match status" value="1"/>
</dbReference>
<evidence type="ECO:0000256" key="5">
    <source>
        <dbReference type="SAM" id="Phobius"/>
    </source>
</evidence>
<gene>
    <name evidence="7" type="ORF">SNAT2548_LOCUS11256</name>
</gene>
<feature type="transmembrane region" description="Helical" evidence="5">
    <location>
        <begin position="129"/>
        <end position="149"/>
    </location>
</feature>
<feature type="domain" description="EamA" evidence="6">
    <location>
        <begin position="41"/>
        <end position="176"/>
    </location>
</feature>
<feature type="transmembrane region" description="Helical" evidence="5">
    <location>
        <begin position="70"/>
        <end position="89"/>
    </location>
</feature>
<reference evidence="7" key="1">
    <citation type="submission" date="2021-02" db="EMBL/GenBank/DDBJ databases">
        <authorList>
            <person name="Dougan E. K."/>
            <person name="Rhodes N."/>
            <person name="Thang M."/>
            <person name="Chan C."/>
        </authorList>
    </citation>
    <scope>NUCLEOTIDE SEQUENCE</scope>
</reference>
<comment type="subcellular location">
    <subcellularLocation>
        <location evidence="1">Membrane</location>
        <topology evidence="1">Multi-pass membrane protein</topology>
    </subcellularLocation>
</comment>
<evidence type="ECO:0000256" key="4">
    <source>
        <dbReference type="ARBA" id="ARBA00023136"/>
    </source>
</evidence>
<name>A0A812L978_9DINO</name>
<dbReference type="InterPro" id="IPR037185">
    <property type="entry name" value="EmrE-like"/>
</dbReference>
<evidence type="ECO:0000256" key="3">
    <source>
        <dbReference type="ARBA" id="ARBA00022989"/>
    </source>
</evidence>
<dbReference type="AlphaFoldDB" id="A0A812L978"/>
<feature type="transmembrane region" description="Helical" evidence="5">
    <location>
        <begin position="161"/>
        <end position="179"/>
    </location>
</feature>
<dbReference type="Pfam" id="PF00892">
    <property type="entry name" value="EamA"/>
    <property type="match status" value="2"/>
</dbReference>
<keyword evidence="2 5" id="KW-0812">Transmembrane</keyword>
<keyword evidence="4 5" id="KW-0472">Membrane</keyword>
<feature type="transmembrane region" description="Helical" evidence="5">
    <location>
        <begin position="40"/>
        <end position="64"/>
    </location>
</feature>
<dbReference type="EMBL" id="CAJNDS010001001">
    <property type="protein sequence ID" value="CAE7243294.1"/>
    <property type="molecule type" value="Genomic_DNA"/>
</dbReference>
<accession>A0A812L978</accession>
<evidence type="ECO:0000256" key="2">
    <source>
        <dbReference type="ARBA" id="ARBA00022692"/>
    </source>
</evidence>
<evidence type="ECO:0000313" key="8">
    <source>
        <dbReference type="Proteomes" id="UP000604046"/>
    </source>
</evidence>
<dbReference type="InterPro" id="IPR000620">
    <property type="entry name" value="EamA_dom"/>
</dbReference>
<evidence type="ECO:0000256" key="1">
    <source>
        <dbReference type="ARBA" id="ARBA00004141"/>
    </source>
</evidence>
<dbReference type="InterPro" id="IPR050186">
    <property type="entry name" value="TPT_transporter"/>
</dbReference>
<evidence type="ECO:0000259" key="6">
    <source>
        <dbReference type="Pfam" id="PF00892"/>
    </source>
</evidence>